<dbReference type="EMBL" id="MFTY01000004">
    <property type="protein sequence ID" value="OGI71678.1"/>
    <property type="molecule type" value="Genomic_DNA"/>
</dbReference>
<keyword evidence="1" id="KW-1133">Transmembrane helix</keyword>
<proteinExistence type="predicted"/>
<gene>
    <name evidence="2" type="ORF">A3B84_00300</name>
</gene>
<dbReference type="Proteomes" id="UP000177112">
    <property type="component" value="Unassembled WGS sequence"/>
</dbReference>
<organism evidence="2 3">
    <name type="scientific">Candidatus Nomurabacteria bacterium RIFCSPHIGHO2_02_FULL_35_13</name>
    <dbReference type="NCBI Taxonomy" id="1801748"/>
    <lineage>
        <taxon>Bacteria</taxon>
        <taxon>Candidatus Nomuraibacteriota</taxon>
    </lineage>
</organism>
<feature type="transmembrane region" description="Helical" evidence="1">
    <location>
        <begin position="53"/>
        <end position="74"/>
    </location>
</feature>
<dbReference type="AlphaFoldDB" id="A0A1F6VPW1"/>
<comment type="caution">
    <text evidence="2">The sequence shown here is derived from an EMBL/GenBank/DDBJ whole genome shotgun (WGS) entry which is preliminary data.</text>
</comment>
<dbReference type="STRING" id="1801748.A3B84_00300"/>
<name>A0A1F6VPW1_9BACT</name>
<accession>A0A1F6VPW1</accession>
<keyword evidence="1" id="KW-0812">Transmembrane</keyword>
<evidence type="ECO:0000256" key="1">
    <source>
        <dbReference type="SAM" id="Phobius"/>
    </source>
</evidence>
<protein>
    <submittedName>
        <fullName evidence="2">Uncharacterized protein</fullName>
    </submittedName>
</protein>
<keyword evidence="1" id="KW-0472">Membrane</keyword>
<sequence length="115" mass="13342">MADPITTKREIVGLVEAQAKSLDDISQRFSKIENLVNTQEFRNEKQEARNHEIMIAVLVAFVLIVGTVAVEVILSNRADKQFYSNLYKDIYEQNFKVQDLNNKIENIKIRNPYLK</sequence>
<evidence type="ECO:0000313" key="2">
    <source>
        <dbReference type="EMBL" id="OGI71678.1"/>
    </source>
</evidence>
<evidence type="ECO:0000313" key="3">
    <source>
        <dbReference type="Proteomes" id="UP000177112"/>
    </source>
</evidence>
<reference evidence="2 3" key="1">
    <citation type="journal article" date="2016" name="Nat. Commun.">
        <title>Thousands of microbial genomes shed light on interconnected biogeochemical processes in an aquifer system.</title>
        <authorList>
            <person name="Anantharaman K."/>
            <person name="Brown C.T."/>
            <person name="Hug L.A."/>
            <person name="Sharon I."/>
            <person name="Castelle C.J."/>
            <person name="Probst A.J."/>
            <person name="Thomas B.C."/>
            <person name="Singh A."/>
            <person name="Wilkins M.J."/>
            <person name="Karaoz U."/>
            <person name="Brodie E.L."/>
            <person name="Williams K.H."/>
            <person name="Hubbard S.S."/>
            <person name="Banfield J.F."/>
        </authorList>
    </citation>
    <scope>NUCLEOTIDE SEQUENCE [LARGE SCALE GENOMIC DNA]</scope>
</reference>